<feature type="transmembrane region" description="Helical" evidence="9">
    <location>
        <begin position="170"/>
        <end position="187"/>
    </location>
</feature>
<organism evidence="12 13">
    <name type="scientific">Aerococcus viridans</name>
    <dbReference type="NCBI Taxonomy" id="1377"/>
    <lineage>
        <taxon>Bacteria</taxon>
        <taxon>Bacillati</taxon>
        <taxon>Bacillota</taxon>
        <taxon>Bacilli</taxon>
        <taxon>Lactobacillales</taxon>
        <taxon>Aerococcaceae</taxon>
        <taxon>Aerococcus</taxon>
    </lineage>
</organism>
<keyword evidence="3" id="KW-1003">Cell membrane</keyword>
<dbReference type="Proteomes" id="UP000192813">
    <property type="component" value="Unassembled WGS sequence"/>
</dbReference>
<dbReference type="InterPro" id="IPR039421">
    <property type="entry name" value="Type_1_exporter"/>
</dbReference>
<dbReference type="SMART" id="SM00382">
    <property type="entry name" value="AAA"/>
    <property type="match status" value="1"/>
</dbReference>
<dbReference type="SUPFAM" id="SSF90123">
    <property type="entry name" value="ABC transporter transmembrane region"/>
    <property type="match status" value="1"/>
</dbReference>
<evidence type="ECO:0000313" key="13">
    <source>
        <dbReference type="Proteomes" id="UP000192813"/>
    </source>
</evidence>
<reference evidence="13" key="1">
    <citation type="submission" date="2017-12" db="EMBL/GenBank/DDBJ databases">
        <title>FDA dAtabase for Regulatory Grade micrObial Sequences (FDA-ARGOS): Supporting development and validation of Infectious Disease Dx tests.</title>
        <authorList>
            <person name="Hoffmann M."/>
            <person name="Allard M."/>
            <person name="Evans P."/>
            <person name="Brown E."/>
            <person name="Tallon L."/>
            <person name="Sadzewicz L."/>
            <person name="Sengamalay N."/>
            <person name="Ott S."/>
            <person name="Godinez A."/>
            <person name="Nagaraj S."/>
            <person name="Vavikolanu K."/>
            <person name="Aluvathingal J."/>
            <person name="Nadendla S."/>
            <person name="Sichtig H."/>
        </authorList>
    </citation>
    <scope>NUCLEOTIDE SEQUENCE [LARGE SCALE GENOMIC DNA]</scope>
    <source>
        <strain evidence="13">FDAARGOS_249</strain>
    </source>
</reference>
<dbReference type="Pfam" id="PF00664">
    <property type="entry name" value="ABC_membrane"/>
    <property type="match status" value="1"/>
</dbReference>
<keyword evidence="7 9" id="KW-1133">Transmembrane helix</keyword>
<feature type="transmembrane region" description="Helical" evidence="9">
    <location>
        <begin position="193"/>
        <end position="212"/>
    </location>
</feature>
<feature type="domain" description="ABC transporter" evidence="10">
    <location>
        <begin position="367"/>
        <end position="605"/>
    </location>
</feature>
<dbReference type="CDD" id="cd18547">
    <property type="entry name" value="ABC_6TM_Tm288_like"/>
    <property type="match status" value="1"/>
</dbReference>
<evidence type="ECO:0000313" key="12">
    <source>
        <dbReference type="EMBL" id="PNL92205.1"/>
    </source>
</evidence>
<comment type="caution">
    <text evidence="12">The sequence shown here is derived from an EMBL/GenBank/DDBJ whole genome shotgun (WGS) entry which is preliminary data.</text>
</comment>
<dbReference type="InterPro" id="IPR017871">
    <property type="entry name" value="ABC_transporter-like_CS"/>
</dbReference>
<dbReference type="FunFam" id="3.40.50.300:FF:000287">
    <property type="entry name" value="Multidrug ABC transporter ATP-binding protein"/>
    <property type="match status" value="1"/>
</dbReference>
<comment type="subcellular location">
    <subcellularLocation>
        <location evidence="1">Cell membrane</location>
        <topology evidence="1">Multi-pass membrane protein</topology>
    </subcellularLocation>
</comment>
<evidence type="ECO:0000256" key="7">
    <source>
        <dbReference type="ARBA" id="ARBA00022989"/>
    </source>
</evidence>
<dbReference type="Gene3D" id="1.20.1560.10">
    <property type="entry name" value="ABC transporter type 1, transmembrane domain"/>
    <property type="match status" value="1"/>
</dbReference>
<dbReference type="InterPro" id="IPR036640">
    <property type="entry name" value="ABC1_TM_sf"/>
</dbReference>
<feature type="transmembrane region" description="Helical" evidence="9">
    <location>
        <begin position="285"/>
        <end position="305"/>
    </location>
</feature>
<gene>
    <name evidence="12" type="ORF">A6J77_008175</name>
</gene>
<dbReference type="GO" id="GO:0005886">
    <property type="term" value="C:plasma membrane"/>
    <property type="evidence" value="ECO:0007669"/>
    <property type="project" value="UniProtKB-SubCell"/>
</dbReference>
<dbReference type="InterPro" id="IPR027417">
    <property type="entry name" value="P-loop_NTPase"/>
</dbReference>
<evidence type="ECO:0000259" key="11">
    <source>
        <dbReference type="PROSITE" id="PS50929"/>
    </source>
</evidence>
<accession>A0A2J9PPD5</accession>
<proteinExistence type="predicted"/>
<feature type="domain" description="ABC transmembrane type-1" evidence="11">
    <location>
        <begin position="37"/>
        <end position="334"/>
    </location>
</feature>
<dbReference type="InterPro" id="IPR003439">
    <property type="entry name" value="ABC_transporter-like_ATP-bd"/>
</dbReference>
<dbReference type="GO" id="GO:0005524">
    <property type="term" value="F:ATP binding"/>
    <property type="evidence" value="ECO:0007669"/>
    <property type="project" value="UniProtKB-KW"/>
</dbReference>
<keyword evidence="6 12" id="KW-0067">ATP-binding</keyword>
<dbReference type="Pfam" id="PF00005">
    <property type="entry name" value="ABC_tran"/>
    <property type="match status" value="1"/>
</dbReference>
<protein>
    <submittedName>
        <fullName evidence="12">Multidrug ABC transporter ATP-binding protein</fullName>
    </submittedName>
</protein>
<evidence type="ECO:0000256" key="6">
    <source>
        <dbReference type="ARBA" id="ARBA00022840"/>
    </source>
</evidence>
<dbReference type="SUPFAM" id="SSF52540">
    <property type="entry name" value="P-loop containing nucleoside triphosphate hydrolases"/>
    <property type="match status" value="1"/>
</dbReference>
<evidence type="ECO:0000256" key="1">
    <source>
        <dbReference type="ARBA" id="ARBA00004651"/>
    </source>
</evidence>
<dbReference type="Gene3D" id="3.40.50.300">
    <property type="entry name" value="P-loop containing nucleotide triphosphate hydrolases"/>
    <property type="match status" value="1"/>
</dbReference>
<dbReference type="GO" id="GO:0015421">
    <property type="term" value="F:ABC-type oligopeptide transporter activity"/>
    <property type="evidence" value="ECO:0007669"/>
    <property type="project" value="TreeGrafter"/>
</dbReference>
<evidence type="ECO:0000256" key="4">
    <source>
        <dbReference type="ARBA" id="ARBA00022692"/>
    </source>
</evidence>
<evidence type="ECO:0000256" key="5">
    <source>
        <dbReference type="ARBA" id="ARBA00022741"/>
    </source>
</evidence>
<evidence type="ECO:0000259" key="10">
    <source>
        <dbReference type="PROSITE" id="PS50893"/>
    </source>
</evidence>
<keyword evidence="2" id="KW-0813">Transport</keyword>
<dbReference type="AlphaFoldDB" id="A0A2J9PPD5"/>
<dbReference type="PROSITE" id="PS00211">
    <property type="entry name" value="ABC_TRANSPORTER_1"/>
    <property type="match status" value="1"/>
</dbReference>
<dbReference type="PROSITE" id="PS50893">
    <property type="entry name" value="ABC_TRANSPORTER_2"/>
    <property type="match status" value="1"/>
</dbReference>
<feature type="transmembrane region" description="Helical" evidence="9">
    <location>
        <begin position="91"/>
        <end position="113"/>
    </location>
</feature>
<evidence type="ECO:0000256" key="2">
    <source>
        <dbReference type="ARBA" id="ARBA00022448"/>
    </source>
</evidence>
<dbReference type="InterPro" id="IPR011527">
    <property type="entry name" value="ABC1_TM_dom"/>
</dbReference>
<dbReference type="InterPro" id="IPR003593">
    <property type="entry name" value="AAA+_ATPase"/>
</dbReference>
<name>A0A2J9PPD5_9LACT</name>
<dbReference type="PANTHER" id="PTHR43394">
    <property type="entry name" value="ATP-DEPENDENT PERMEASE MDL1, MITOCHONDRIAL"/>
    <property type="match status" value="1"/>
</dbReference>
<keyword evidence="5" id="KW-0547">Nucleotide-binding</keyword>
<keyword evidence="4 9" id="KW-0812">Transmembrane</keyword>
<sequence>MANKRKKLEGRRHKPKNFWSTLGRFIKYMASRKWTFLLIIVLIILATTFQIVSPRILGQATTLITDGVSNGLQNVDGQQMYVIDYARLVKILTKVVTFYLISALFNFLQGALLSRTAQRVIEDLRNDMRAKLNRLPISFLDSTPNGEIMSRAINDVEAIAMSLQQTLQQVLMSSTQFVLTIVMMTLISPKMTLIAAGTILLSTIVMLSITPVSQRLFATQQRVQGNMNAYIEENYSGQIENNAFNQNEGKIAQFEEKSAAYYAVSWKAQFISGILMPLMNLAKNLGYVAVAIVGGFSVANGTMVIGDVQAMLQYAGILSEPLKQTANMINQLQRMVASIERIFEFLDVEEMEEVTSGQPAIETDHKMLFDHVQFGYEPGEENLLMTDFNLTVEPGQMVAIVGPTGAGKSTIINLIERFYNISGGSIKYEGVDTRDIDQEELRSRMGMVLQDTWLFNGSIADNIAYGSNNPNVTREDVVRAAKAAHVDDFVRTLPDGYDTIINQDGSNISQGQRQLVTIARAFMSDPEILILDEATSSIDTRTEKLIQKAMNQLLEGRTSFVVAHRLSTIQDADNIIVLNHGDVIETGNHEELLAQEGFYYNLYNSQFVKGEFE</sequence>
<dbReference type="RefSeq" id="WP_083069802.1">
    <property type="nucleotide sequence ID" value="NZ_NBTM02000001.1"/>
</dbReference>
<evidence type="ECO:0000256" key="3">
    <source>
        <dbReference type="ARBA" id="ARBA00022475"/>
    </source>
</evidence>
<keyword evidence="8 9" id="KW-0472">Membrane</keyword>
<dbReference type="GO" id="GO:0016887">
    <property type="term" value="F:ATP hydrolysis activity"/>
    <property type="evidence" value="ECO:0007669"/>
    <property type="project" value="InterPro"/>
</dbReference>
<dbReference type="FunFam" id="1.20.1560.10:FF:000011">
    <property type="entry name" value="Multidrug ABC transporter ATP-binding protein"/>
    <property type="match status" value="1"/>
</dbReference>
<dbReference type="PANTHER" id="PTHR43394:SF1">
    <property type="entry name" value="ATP-BINDING CASSETTE SUB-FAMILY B MEMBER 10, MITOCHONDRIAL"/>
    <property type="match status" value="1"/>
</dbReference>
<evidence type="ECO:0000256" key="9">
    <source>
        <dbReference type="SAM" id="Phobius"/>
    </source>
</evidence>
<dbReference type="EMBL" id="NBTM02000001">
    <property type="protein sequence ID" value="PNL92205.1"/>
    <property type="molecule type" value="Genomic_DNA"/>
</dbReference>
<evidence type="ECO:0000256" key="8">
    <source>
        <dbReference type="ARBA" id="ARBA00023136"/>
    </source>
</evidence>
<dbReference type="PROSITE" id="PS50929">
    <property type="entry name" value="ABC_TM1F"/>
    <property type="match status" value="1"/>
</dbReference>